<feature type="transmembrane region" description="Helical" evidence="6">
    <location>
        <begin position="312"/>
        <end position="333"/>
    </location>
</feature>
<keyword evidence="5 6" id="KW-0472">Membrane</keyword>
<dbReference type="GO" id="GO:0042910">
    <property type="term" value="F:xenobiotic transmembrane transporter activity"/>
    <property type="evidence" value="ECO:0007669"/>
    <property type="project" value="InterPro"/>
</dbReference>
<dbReference type="PANTHER" id="PTHR42893">
    <property type="entry name" value="PROTEIN DETOXIFICATION 44, CHLOROPLASTIC-RELATED"/>
    <property type="match status" value="1"/>
</dbReference>
<feature type="transmembrane region" description="Helical" evidence="6">
    <location>
        <begin position="93"/>
        <end position="113"/>
    </location>
</feature>
<dbReference type="OrthoDB" id="9789527at2"/>
<evidence type="ECO:0000313" key="8">
    <source>
        <dbReference type="Proteomes" id="UP000229498"/>
    </source>
</evidence>
<feature type="transmembrane region" description="Helical" evidence="6">
    <location>
        <begin position="46"/>
        <end position="66"/>
    </location>
</feature>
<name>A0A2M9FXE8_9PROT</name>
<reference evidence="7 8" key="1">
    <citation type="submission" date="2017-11" db="EMBL/GenBank/DDBJ databases">
        <title>Draft genome sequence of Rhizobiales bacterium SY3-13.</title>
        <authorList>
            <person name="Sun C."/>
        </authorList>
    </citation>
    <scope>NUCLEOTIDE SEQUENCE [LARGE SCALE GENOMIC DNA]</scope>
    <source>
        <strain evidence="7 8">SY3-13</strain>
    </source>
</reference>
<feature type="transmembrane region" description="Helical" evidence="6">
    <location>
        <begin position="387"/>
        <end position="406"/>
    </location>
</feature>
<dbReference type="PANTHER" id="PTHR42893:SF46">
    <property type="entry name" value="PROTEIN DETOXIFICATION 44, CHLOROPLASTIC"/>
    <property type="match status" value="1"/>
</dbReference>
<dbReference type="NCBIfam" id="TIGR00797">
    <property type="entry name" value="matE"/>
    <property type="match status" value="1"/>
</dbReference>
<comment type="caution">
    <text evidence="7">The sequence shown here is derived from an EMBL/GenBank/DDBJ whole genome shotgun (WGS) entry which is preliminary data.</text>
</comment>
<feature type="transmembrane region" description="Helical" evidence="6">
    <location>
        <begin position="235"/>
        <end position="257"/>
    </location>
</feature>
<dbReference type="InterPro" id="IPR044644">
    <property type="entry name" value="DinF-like"/>
</dbReference>
<feature type="transmembrane region" description="Helical" evidence="6">
    <location>
        <begin position="161"/>
        <end position="184"/>
    </location>
</feature>
<dbReference type="GO" id="GO:0005886">
    <property type="term" value="C:plasma membrane"/>
    <property type="evidence" value="ECO:0007669"/>
    <property type="project" value="TreeGrafter"/>
</dbReference>
<proteinExistence type="inferred from homology"/>
<gene>
    <name evidence="7" type="ORF">CVT23_19030</name>
</gene>
<comment type="similarity">
    <text evidence="2">Belongs to the multi antimicrobial extrusion (MATE) (TC 2.A.66.1) family.</text>
</comment>
<keyword evidence="3 6" id="KW-0812">Transmembrane</keyword>
<organism evidence="7 8">
    <name type="scientific">Minwuia thermotolerans</name>
    <dbReference type="NCBI Taxonomy" id="2056226"/>
    <lineage>
        <taxon>Bacteria</taxon>
        <taxon>Pseudomonadati</taxon>
        <taxon>Pseudomonadota</taxon>
        <taxon>Alphaproteobacteria</taxon>
        <taxon>Minwuiales</taxon>
        <taxon>Minwuiaceae</taxon>
        <taxon>Minwuia</taxon>
    </lineage>
</organism>
<dbReference type="EMBL" id="PHIG01000048">
    <property type="protein sequence ID" value="PJK28124.1"/>
    <property type="molecule type" value="Genomic_DNA"/>
</dbReference>
<evidence type="ECO:0000256" key="4">
    <source>
        <dbReference type="ARBA" id="ARBA00022989"/>
    </source>
</evidence>
<evidence type="ECO:0000256" key="6">
    <source>
        <dbReference type="SAM" id="Phobius"/>
    </source>
</evidence>
<dbReference type="Pfam" id="PF01554">
    <property type="entry name" value="MatE"/>
    <property type="match status" value="2"/>
</dbReference>
<feature type="transmembrane region" description="Helical" evidence="6">
    <location>
        <begin position="190"/>
        <end position="214"/>
    </location>
</feature>
<feature type="transmembrane region" description="Helical" evidence="6">
    <location>
        <begin position="133"/>
        <end position="154"/>
    </location>
</feature>
<feature type="transmembrane region" description="Helical" evidence="6">
    <location>
        <begin position="277"/>
        <end position="300"/>
    </location>
</feature>
<dbReference type="AlphaFoldDB" id="A0A2M9FXE8"/>
<feature type="transmembrane region" description="Helical" evidence="6">
    <location>
        <begin position="12"/>
        <end position="40"/>
    </location>
</feature>
<dbReference type="RefSeq" id="WP_109792892.1">
    <property type="nucleotide sequence ID" value="NZ_PHIG01000048.1"/>
</dbReference>
<sequence>MSAGERPSLGRVWILAWPIILSNVTTPLLGMVDTAVVGHLPGPEHIGGVAIGALVFTSVFWLFSFLRMGTSGFAAQAAGAEDAPEIAAVLGRAILLAAGLGLILLALQAPIWWAARDLFDASAAVQTLAGEYFFVRIWCAPATLMNYALLGWFIGLQHTRVALLIQIWLNGVNIVLDLVFVVGLEMGVPGVAWATLAGEWSAAVLGLLVAGRMVRRRGAALNLPRILDIGRLKRFFRANVDIMIRTACLIFSFAFFTREAAQFGDLALAANAVLLQMVHMTAYGLDGFAFAAEALVGAAIGRRSHAALRGAVVASTIWAGIVAVAIALVYLAAGDLIIALMTDQEAVRATAGAYLPWVALYPVVAIWCFQLDGVFIGATQTADMRNAMLASLAIYMAAALTLPAMWGNHGLWAALTVLNLARGATLAALYPRVERRTAPAVSPGA</sequence>
<evidence type="ECO:0000256" key="3">
    <source>
        <dbReference type="ARBA" id="ARBA00022692"/>
    </source>
</evidence>
<feature type="transmembrane region" description="Helical" evidence="6">
    <location>
        <begin position="353"/>
        <end position="375"/>
    </location>
</feature>
<dbReference type="Proteomes" id="UP000229498">
    <property type="component" value="Unassembled WGS sequence"/>
</dbReference>
<feature type="transmembrane region" description="Helical" evidence="6">
    <location>
        <begin position="412"/>
        <end position="430"/>
    </location>
</feature>
<evidence type="ECO:0000256" key="2">
    <source>
        <dbReference type="ARBA" id="ARBA00010199"/>
    </source>
</evidence>
<evidence type="ECO:0000256" key="1">
    <source>
        <dbReference type="ARBA" id="ARBA00004141"/>
    </source>
</evidence>
<dbReference type="GO" id="GO:0015297">
    <property type="term" value="F:antiporter activity"/>
    <property type="evidence" value="ECO:0007669"/>
    <property type="project" value="InterPro"/>
</dbReference>
<accession>A0A2M9FXE8</accession>
<comment type="subcellular location">
    <subcellularLocation>
        <location evidence="1">Membrane</location>
        <topology evidence="1">Multi-pass membrane protein</topology>
    </subcellularLocation>
</comment>
<protein>
    <submittedName>
        <fullName evidence="7">MATE family efflux transporter</fullName>
    </submittedName>
</protein>
<dbReference type="CDD" id="cd13136">
    <property type="entry name" value="MATE_DinF_like"/>
    <property type="match status" value="1"/>
</dbReference>
<evidence type="ECO:0000256" key="5">
    <source>
        <dbReference type="ARBA" id="ARBA00023136"/>
    </source>
</evidence>
<keyword evidence="4 6" id="KW-1133">Transmembrane helix</keyword>
<keyword evidence="8" id="KW-1185">Reference proteome</keyword>
<dbReference type="InterPro" id="IPR002528">
    <property type="entry name" value="MATE_fam"/>
</dbReference>
<evidence type="ECO:0000313" key="7">
    <source>
        <dbReference type="EMBL" id="PJK28124.1"/>
    </source>
</evidence>